<dbReference type="InterPro" id="IPR005218">
    <property type="entry name" value="Diacylglycerol/lipid_kinase"/>
</dbReference>
<dbReference type="GO" id="GO:0005737">
    <property type="term" value="C:cytoplasm"/>
    <property type="evidence" value="ECO:0007669"/>
    <property type="project" value="UniProtKB-SubCell"/>
</dbReference>
<keyword evidence="10 11" id="KW-1208">Phospholipid metabolism</keyword>
<dbReference type="EC" id="2.7.1.-" evidence="11"/>
<dbReference type="Gene3D" id="2.60.200.40">
    <property type="match status" value="1"/>
</dbReference>
<keyword evidence="3 11" id="KW-0479">Metal-binding</keyword>
<evidence type="ECO:0000256" key="9">
    <source>
        <dbReference type="ARBA" id="ARBA00023209"/>
    </source>
</evidence>
<keyword evidence="11" id="KW-0963">Cytoplasm</keyword>
<keyword evidence="7 11" id="KW-0460">Magnesium</keyword>
<feature type="binding site" evidence="11">
    <location>
        <position position="212"/>
    </location>
    <ligand>
        <name>Mg(2+)</name>
        <dbReference type="ChEBI" id="CHEBI:18420"/>
    </ligand>
</feature>
<keyword evidence="2 11" id="KW-0808">Transferase</keyword>
<dbReference type="OrthoDB" id="142078at2"/>
<dbReference type="InterPro" id="IPR001206">
    <property type="entry name" value="Diacylglycerol_kinase_cat_dom"/>
</dbReference>
<proteinExistence type="inferred from homology"/>
<evidence type="ECO:0000256" key="8">
    <source>
        <dbReference type="ARBA" id="ARBA00023098"/>
    </source>
</evidence>
<gene>
    <name evidence="14" type="ORF">SAMN05192556_103168</name>
</gene>
<dbReference type="SMART" id="SM00046">
    <property type="entry name" value="DAGKc"/>
    <property type="match status" value="1"/>
</dbReference>
<dbReference type="SUPFAM" id="SSF111331">
    <property type="entry name" value="NAD kinase/diacylglycerol kinase-like"/>
    <property type="match status" value="1"/>
</dbReference>
<keyword evidence="6 11" id="KW-0067">ATP-binding</keyword>
<dbReference type="Pfam" id="PF00781">
    <property type="entry name" value="DAGK_cat"/>
    <property type="match status" value="1"/>
</dbReference>
<feature type="binding site" evidence="11">
    <location>
        <position position="35"/>
    </location>
    <ligand>
        <name>ATP</name>
        <dbReference type="ChEBI" id="CHEBI:30616"/>
    </ligand>
</feature>
<evidence type="ECO:0000256" key="10">
    <source>
        <dbReference type="ARBA" id="ARBA00023264"/>
    </source>
</evidence>
<evidence type="ECO:0000256" key="4">
    <source>
        <dbReference type="ARBA" id="ARBA00022741"/>
    </source>
</evidence>
<dbReference type="GO" id="GO:0008654">
    <property type="term" value="P:phospholipid biosynthetic process"/>
    <property type="evidence" value="ECO:0007669"/>
    <property type="project" value="UniProtKB-UniRule"/>
</dbReference>
<organism evidence="14 15">
    <name type="scientific">Halomonas caseinilytica</name>
    <dbReference type="NCBI Taxonomy" id="438744"/>
    <lineage>
        <taxon>Bacteria</taxon>
        <taxon>Pseudomonadati</taxon>
        <taxon>Pseudomonadota</taxon>
        <taxon>Gammaproteobacteria</taxon>
        <taxon>Oceanospirillales</taxon>
        <taxon>Halomonadaceae</taxon>
        <taxon>Halomonas</taxon>
    </lineage>
</organism>
<dbReference type="GO" id="GO:0005886">
    <property type="term" value="C:plasma membrane"/>
    <property type="evidence" value="ECO:0007669"/>
    <property type="project" value="TreeGrafter"/>
</dbReference>
<dbReference type="PANTHER" id="PTHR12358:SF106">
    <property type="entry name" value="LIPID KINASE YEGS"/>
    <property type="match status" value="1"/>
</dbReference>
<protein>
    <recommendedName>
        <fullName evidence="11">Probable lipid kinase YegS-like</fullName>
        <ecNumber evidence="11">2.7.1.-</ecNumber>
    </recommendedName>
</protein>
<keyword evidence="5 11" id="KW-0418">Kinase</keyword>
<evidence type="ECO:0000256" key="11">
    <source>
        <dbReference type="HAMAP-Rule" id="MF_01377"/>
    </source>
</evidence>
<sequence length="320" mass="34830">MTRLILNGQAAQLPQVRDAVFASREAGADLEVHVTWEDGDAARLAEQAGRAGRSRVIAGGGDGTVNEVVNGLMRLPRERRPVLGILPLGSANDLATSLGLPLMPAEALEAALYLPSHSVDVARLDDRYFLNMTTGGFGAEVTSSTPKSLKRLLGGGAYSLIGALKAWQYRPYPGRLSWAEGQRDASLFVLAMGNGIQSGGGQRLTPEARLNDGLLDILLVRDFTSLREMVTMRRELLDRPARGEFVETFRTSWVTFESEGDLPLTLDGEPLRRRGFHVEIDTGALELAAPRECPLLERHAPRVTESRTTRHHEGVDATNS</sequence>
<evidence type="ECO:0000256" key="5">
    <source>
        <dbReference type="ARBA" id="ARBA00022777"/>
    </source>
</evidence>
<dbReference type="Pfam" id="PF19279">
    <property type="entry name" value="YegS_C"/>
    <property type="match status" value="1"/>
</dbReference>
<keyword evidence="1 11" id="KW-0444">Lipid biosynthesis</keyword>
<dbReference type="InterPro" id="IPR022433">
    <property type="entry name" value="Lip_kinase_YegS"/>
</dbReference>
<comment type="cofactor">
    <cofactor evidence="11">
        <name>Mg(2+)</name>
        <dbReference type="ChEBI" id="CHEBI:18420"/>
    </cofactor>
    <cofactor evidence="11">
        <name>Ca(2+)</name>
        <dbReference type="ChEBI" id="CHEBI:29108"/>
    </cofactor>
    <text evidence="11">Binds 1 Mg(2+) ion per subunit. Ca(2+) may be able to substitute.</text>
</comment>
<feature type="binding site" evidence="11">
    <location>
        <begin position="61"/>
        <end position="67"/>
    </location>
    <ligand>
        <name>ATP</name>
        <dbReference type="ChEBI" id="CHEBI:30616"/>
    </ligand>
</feature>
<feature type="binding site" evidence="11">
    <location>
        <position position="209"/>
    </location>
    <ligand>
        <name>Mg(2+)</name>
        <dbReference type="ChEBI" id="CHEBI:18420"/>
    </ligand>
</feature>
<evidence type="ECO:0000256" key="3">
    <source>
        <dbReference type="ARBA" id="ARBA00022723"/>
    </source>
</evidence>
<feature type="binding site" evidence="11">
    <location>
        <position position="90"/>
    </location>
    <ligand>
        <name>ATP</name>
        <dbReference type="ChEBI" id="CHEBI:30616"/>
    </ligand>
</feature>
<dbReference type="InterPro" id="IPR050187">
    <property type="entry name" value="Lipid_Phosphate_FormReg"/>
</dbReference>
<keyword evidence="8 11" id="KW-0443">Lipid metabolism</keyword>
<evidence type="ECO:0000256" key="7">
    <source>
        <dbReference type="ARBA" id="ARBA00022842"/>
    </source>
</evidence>
<dbReference type="InterPro" id="IPR016064">
    <property type="entry name" value="NAD/diacylglycerol_kinase_sf"/>
</dbReference>
<dbReference type="Proteomes" id="UP000184248">
    <property type="component" value="Unassembled WGS sequence"/>
</dbReference>
<dbReference type="RefSeq" id="WP_082919975.1">
    <property type="nucleotide sequence ID" value="NZ_BDEO01000006.1"/>
</dbReference>
<reference evidence="15" key="1">
    <citation type="submission" date="2016-11" db="EMBL/GenBank/DDBJ databases">
        <authorList>
            <person name="Varghese N."/>
            <person name="Submissions S."/>
        </authorList>
    </citation>
    <scope>NUCLEOTIDE SEQUENCE [LARGE SCALE GENOMIC DNA]</scope>
    <source>
        <strain evidence="15">ALO Sharm</strain>
    </source>
</reference>
<feature type="region of interest" description="Disordered" evidence="12">
    <location>
        <begin position="301"/>
        <end position="320"/>
    </location>
</feature>
<dbReference type="NCBIfam" id="NF009602">
    <property type="entry name" value="PRK13054.1"/>
    <property type="match status" value="1"/>
</dbReference>
<accession>A0A1M6SZP6</accession>
<name>A0A1M6SZP6_9GAMM</name>
<feature type="binding site" evidence="11">
    <location>
        <position position="214"/>
    </location>
    <ligand>
        <name>Mg(2+)</name>
        <dbReference type="ChEBI" id="CHEBI:18420"/>
    </ligand>
</feature>
<keyword evidence="15" id="KW-1185">Reference proteome</keyword>
<dbReference type="HAMAP" id="MF_01377">
    <property type="entry name" value="YegS"/>
    <property type="match status" value="1"/>
</dbReference>
<feature type="domain" description="DAGKc" evidence="13">
    <location>
        <begin position="1"/>
        <end position="128"/>
    </location>
</feature>
<evidence type="ECO:0000256" key="12">
    <source>
        <dbReference type="SAM" id="MobiDB-lite"/>
    </source>
</evidence>
<evidence type="ECO:0000256" key="6">
    <source>
        <dbReference type="ARBA" id="ARBA00022840"/>
    </source>
</evidence>
<dbReference type="InterPro" id="IPR045540">
    <property type="entry name" value="YegS/DAGK_C"/>
</dbReference>
<evidence type="ECO:0000259" key="13">
    <source>
        <dbReference type="PROSITE" id="PS50146"/>
    </source>
</evidence>
<evidence type="ECO:0000313" key="15">
    <source>
        <dbReference type="Proteomes" id="UP000184248"/>
    </source>
</evidence>
<dbReference type="EMBL" id="FRAL01000003">
    <property type="protein sequence ID" value="SHK50212.1"/>
    <property type="molecule type" value="Genomic_DNA"/>
</dbReference>
<dbReference type="Gene3D" id="3.40.50.10330">
    <property type="entry name" value="Probable inorganic polyphosphate/atp-NAD kinase, domain 1"/>
    <property type="match status" value="1"/>
</dbReference>
<comment type="subcellular location">
    <subcellularLocation>
        <location evidence="11">Cytoplasm</location>
    </subcellularLocation>
</comment>
<comment type="function">
    <text evidence="11">Probably phosphorylates lipids; the in vivo substrate is unknown.</text>
</comment>
<dbReference type="GO" id="GO:0005524">
    <property type="term" value="F:ATP binding"/>
    <property type="evidence" value="ECO:0007669"/>
    <property type="project" value="UniProtKB-UniRule"/>
</dbReference>
<dbReference type="GO" id="GO:0001727">
    <property type="term" value="F:lipid kinase activity"/>
    <property type="evidence" value="ECO:0007669"/>
    <property type="project" value="UniProtKB-UniRule"/>
</dbReference>
<dbReference type="InterPro" id="IPR017438">
    <property type="entry name" value="ATP-NAD_kinase_N"/>
</dbReference>
<evidence type="ECO:0000256" key="1">
    <source>
        <dbReference type="ARBA" id="ARBA00022516"/>
    </source>
</evidence>
<evidence type="ECO:0000256" key="2">
    <source>
        <dbReference type="ARBA" id="ARBA00022679"/>
    </source>
</evidence>
<comment type="similarity">
    <text evidence="11">Belongs to the diacylglycerol/lipid kinase family. YegS lipid kinase subfamily.</text>
</comment>
<keyword evidence="4 11" id="KW-0547">Nucleotide-binding</keyword>
<evidence type="ECO:0000313" key="14">
    <source>
        <dbReference type="EMBL" id="SHK50212.1"/>
    </source>
</evidence>
<dbReference type="PANTHER" id="PTHR12358">
    <property type="entry name" value="SPHINGOSINE KINASE"/>
    <property type="match status" value="1"/>
</dbReference>
<dbReference type="GO" id="GO:0000287">
    <property type="term" value="F:magnesium ion binding"/>
    <property type="evidence" value="ECO:0007669"/>
    <property type="project" value="UniProtKB-UniRule"/>
</dbReference>
<dbReference type="NCBIfam" id="TIGR00147">
    <property type="entry name" value="YegS/Rv2252/BmrU family lipid kinase"/>
    <property type="match status" value="1"/>
</dbReference>
<feature type="active site" description="Proton acceptor" evidence="11">
    <location>
        <position position="269"/>
    </location>
</feature>
<keyword evidence="9 11" id="KW-0594">Phospholipid biosynthesis</keyword>
<dbReference type="PROSITE" id="PS50146">
    <property type="entry name" value="DAGK"/>
    <property type="match status" value="1"/>
</dbReference>
<dbReference type="AlphaFoldDB" id="A0A1M6SZP6"/>